<proteinExistence type="predicted"/>
<dbReference type="InterPro" id="IPR013520">
    <property type="entry name" value="Ribonucl_H"/>
</dbReference>
<evidence type="ECO:0000256" key="2">
    <source>
        <dbReference type="ARBA" id="ARBA00022839"/>
    </source>
</evidence>
<dbReference type="PANTHER" id="PTHR30231">
    <property type="entry name" value="DNA POLYMERASE III SUBUNIT EPSILON"/>
    <property type="match status" value="1"/>
</dbReference>
<protein>
    <submittedName>
        <fullName evidence="4">DNA polymerase III subunit epsilon</fullName>
    </submittedName>
</protein>
<keyword evidence="1" id="KW-0540">Nuclease</keyword>
<dbReference type="InterPro" id="IPR012337">
    <property type="entry name" value="RNaseH-like_sf"/>
</dbReference>
<dbReference type="KEGG" id="lsh:CAB17_12630"/>
<dbReference type="Proteomes" id="UP000234343">
    <property type="component" value="Chromosome"/>
</dbReference>
<keyword evidence="2" id="KW-0269">Exonuclease</keyword>
<dbReference type="SMART" id="SM00479">
    <property type="entry name" value="EXOIII"/>
    <property type="match status" value="1"/>
</dbReference>
<dbReference type="InterPro" id="IPR036397">
    <property type="entry name" value="RNaseH_sf"/>
</dbReference>
<dbReference type="AlphaFoldDB" id="A0A2H5FMP1"/>
<reference evidence="4 5" key="1">
    <citation type="submission" date="2017-12" db="EMBL/GenBank/DDBJ databases">
        <title>Legionella sainthelensi LA01-117, whole genome sequence of a clinical isolate from New Zealand.</title>
        <authorList>
            <person name="Cree S.L."/>
            <person name="Slow S."/>
            <person name="Kennedy M.A."/>
            <person name="Murdoch D.R."/>
            <person name="Biggs P.J."/>
            <person name="Anderson T."/>
        </authorList>
    </citation>
    <scope>NUCLEOTIDE SEQUENCE [LARGE SCALE GENOMIC DNA]</scope>
    <source>
        <strain evidence="4 5">LA01-117</strain>
    </source>
</reference>
<dbReference type="Pfam" id="PF00929">
    <property type="entry name" value="RNase_T"/>
    <property type="match status" value="1"/>
</dbReference>
<dbReference type="EMBL" id="CP025491">
    <property type="protein sequence ID" value="AUH72793.1"/>
    <property type="molecule type" value="Genomic_DNA"/>
</dbReference>
<name>A0A2H5FMP1_9GAMM</name>
<dbReference type="GO" id="GO:0003676">
    <property type="term" value="F:nucleic acid binding"/>
    <property type="evidence" value="ECO:0007669"/>
    <property type="project" value="InterPro"/>
</dbReference>
<feature type="domain" description="Exonuclease" evidence="3">
    <location>
        <begin position="38"/>
        <end position="208"/>
    </location>
</feature>
<dbReference type="RefSeq" id="WP_101900397.1">
    <property type="nucleotide sequence ID" value="NZ_CP025491.2"/>
</dbReference>
<sequence length="300" mass="34837">MIEQSFDILSRHPDFQVLKRVPMQLKERAVQPSSKAFMTTIIDLETMGMNANQHEIIEIGMLSFSFSNEDGILGIKHTYNELNDPGKPIPPEITKITGIHNEDVTGKAINWNFVLQVLKESHLIICHNAQFDRNFLELQTPEKIQERVTSLPFGCTIKDIDWKERDYESTKLDYLNWKLGYFYDGHRAINDCWATMNLLLHEPGAFDELKSRVRKRQTLICAENAPFDKKDLLKNRLYRWSDGSGKLPKSWWSIVDNEVLAEEKAWLDTEIYGQANKSNSLPQSEITARNRYSFRAELIK</sequence>
<dbReference type="NCBIfam" id="NF006615">
    <property type="entry name" value="PRK09182.1"/>
    <property type="match status" value="1"/>
</dbReference>
<gene>
    <name evidence="4" type="ORF">CAB17_12630</name>
</gene>
<organism evidence="4 5">
    <name type="scientific">Legionella sainthelensi</name>
    <dbReference type="NCBI Taxonomy" id="28087"/>
    <lineage>
        <taxon>Bacteria</taxon>
        <taxon>Pseudomonadati</taxon>
        <taxon>Pseudomonadota</taxon>
        <taxon>Gammaproteobacteria</taxon>
        <taxon>Legionellales</taxon>
        <taxon>Legionellaceae</taxon>
        <taxon>Legionella</taxon>
    </lineage>
</organism>
<evidence type="ECO:0000259" key="3">
    <source>
        <dbReference type="SMART" id="SM00479"/>
    </source>
</evidence>
<evidence type="ECO:0000313" key="5">
    <source>
        <dbReference type="Proteomes" id="UP000234343"/>
    </source>
</evidence>
<keyword evidence="2" id="KW-0378">Hydrolase</keyword>
<accession>A0A2H5FMP1</accession>
<dbReference type="PANTHER" id="PTHR30231:SF37">
    <property type="entry name" value="EXODEOXYRIBONUCLEASE 10"/>
    <property type="match status" value="1"/>
</dbReference>
<dbReference type="GO" id="GO:0008408">
    <property type="term" value="F:3'-5' exonuclease activity"/>
    <property type="evidence" value="ECO:0007669"/>
    <property type="project" value="TreeGrafter"/>
</dbReference>
<dbReference type="SUPFAM" id="SSF53098">
    <property type="entry name" value="Ribonuclease H-like"/>
    <property type="match status" value="1"/>
</dbReference>
<evidence type="ECO:0000313" key="4">
    <source>
        <dbReference type="EMBL" id="AUH72793.1"/>
    </source>
</evidence>
<dbReference type="Gene3D" id="3.30.420.10">
    <property type="entry name" value="Ribonuclease H-like superfamily/Ribonuclease H"/>
    <property type="match status" value="1"/>
</dbReference>
<dbReference type="GO" id="GO:0005829">
    <property type="term" value="C:cytosol"/>
    <property type="evidence" value="ECO:0007669"/>
    <property type="project" value="TreeGrafter"/>
</dbReference>
<dbReference type="CDD" id="cd06127">
    <property type="entry name" value="DEDDh"/>
    <property type="match status" value="1"/>
</dbReference>
<evidence type="ECO:0000256" key="1">
    <source>
        <dbReference type="ARBA" id="ARBA00022722"/>
    </source>
</evidence>
<keyword evidence="5" id="KW-1185">Reference proteome</keyword>
<dbReference type="GO" id="GO:0045004">
    <property type="term" value="P:DNA replication proofreading"/>
    <property type="evidence" value="ECO:0007669"/>
    <property type="project" value="TreeGrafter"/>
</dbReference>